<keyword evidence="4" id="KW-1185">Reference proteome</keyword>
<reference evidence="3 4" key="1">
    <citation type="submission" date="2020-07" db="EMBL/GenBank/DDBJ databases">
        <title>Transfer of Campylobacter canadensis to the novel genus Avispirillum gen. nov., that also includes two novel species recovered from migratory waterfowl: Avispirillum anseris sp. nov. and Avispirillum brantae sp. nov.</title>
        <authorList>
            <person name="Miller W.G."/>
            <person name="Chapman M.H."/>
            <person name="Yee E."/>
            <person name="Inglis G.D."/>
        </authorList>
    </citation>
    <scope>NUCLEOTIDE SEQUENCE [LARGE SCALE GENOMIC DNA]</scope>
    <source>
        <strain evidence="3 4">L283</strain>
    </source>
</reference>
<evidence type="ECO:0000256" key="1">
    <source>
        <dbReference type="ARBA" id="ARBA00038310"/>
    </source>
</evidence>
<evidence type="ECO:0000313" key="4">
    <source>
        <dbReference type="Proteomes" id="UP000786183"/>
    </source>
</evidence>
<dbReference type="PANTHER" id="PTHR43569">
    <property type="entry name" value="AMIDOHYDROLASE"/>
    <property type="match status" value="1"/>
</dbReference>
<sequence>MIIDTHFHIWDKNDARWILNSPARLQKNFSFDDYLKEFQDYDFLGGIYVEINADNIELESLKMLNFKHKKLLALCLATVGGSSFREVLHTKNSGYCLSSDFKKTINLVNENKLLFEVCINEKELNNFCKIAKEFKSGIIFNHFANIKNFNEIDSLKQIAKNEQVYMKLSAQDDFILGQDYSKLLEMAFNIFGEDRICFGSNYPVSELKPSQWIKQISNYFKNDALKEKIFYLNAKRIYKEKL</sequence>
<dbReference type="Pfam" id="PF04909">
    <property type="entry name" value="Amidohydro_2"/>
    <property type="match status" value="1"/>
</dbReference>
<dbReference type="InterPro" id="IPR032466">
    <property type="entry name" value="Metal_Hydrolase"/>
</dbReference>
<dbReference type="PANTHER" id="PTHR43569:SF2">
    <property type="entry name" value="AMIDOHYDROLASE-RELATED DOMAIN-CONTAINING PROTEIN"/>
    <property type="match status" value="1"/>
</dbReference>
<feature type="domain" description="Amidohydrolase-related" evidence="2">
    <location>
        <begin position="137"/>
        <end position="239"/>
    </location>
</feature>
<proteinExistence type="inferred from homology"/>
<dbReference type="Proteomes" id="UP000786183">
    <property type="component" value="Unassembled WGS sequence"/>
</dbReference>
<evidence type="ECO:0000259" key="2">
    <source>
        <dbReference type="Pfam" id="PF04909"/>
    </source>
</evidence>
<dbReference type="InterPro" id="IPR052350">
    <property type="entry name" value="Metallo-dep_Lactonases"/>
</dbReference>
<name>A0ABS7WU62_9BACT</name>
<dbReference type="SUPFAM" id="SSF51556">
    <property type="entry name" value="Metallo-dependent hydrolases"/>
    <property type="match status" value="1"/>
</dbReference>
<comment type="similarity">
    <text evidence="1">Belongs to the metallo-dependent hydrolases superfamily.</text>
</comment>
<gene>
    <name evidence="3" type="ORF">AVCANL283_07145</name>
</gene>
<protein>
    <submittedName>
        <fullName evidence="3">Amidohydrolase family protein</fullName>
    </submittedName>
</protein>
<dbReference type="EMBL" id="JACGBB010000017">
    <property type="protein sequence ID" value="MBZ7987867.1"/>
    <property type="molecule type" value="Genomic_DNA"/>
</dbReference>
<organism evidence="3 4">
    <name type="scientific">Campylobacter canadensis</name>
    <dbReference type="NCBI Taxonomy" id="449520"/>
    <lineage>
        <taxon>Bacteria</taxon>
        <taxon>Pseudomonadati</taxon>
        <taxon>Campylobacterota</taxon>
        <taxon>Epsilonproteobacteria</taxon>
        <taxon>Campylobacterales</taxon>
        <taxon>Campylobacteraceae</taxon>
        <taxon>Campylobacter</taxon>
    </lineage>
</organism>
<comment type="caution">
    <text evidence="3">The sequence shown here is derived from an EMBL/GenBank/DDBJ whole genome shotgun (WGS) entry which is preliminary data.</text>
</comment>
<dbReference type="InterPro" id="IPR006680">
    <property type="entry name" value="Amidohydro-rel"/>
</dbReference>
<dbReference type="RefSeq" id="WP_224325490.1">
    <property type="nucleotide sequence ID" value="NZ_JACGBB010000017.1"/>
</dbReference>
<accession>A0ABS7WU62</accession>
<evidence type="ECO:0000313" key="3">
    <source>
        <dbReference type="EMBL" id="MBZ7987867.1"/>
    </source>
</evidence>
<dbReference type="Gene3D" id="3.20.20.140">
    <property type="entry name" value="Metal-dependent hydrolases"/>
    <property type="match status" value="1"/>
</dbReference>